<sequence length="53" mass="5853">MPHPQRCADFSARFRAMGGQAGGNTPAEYIAFIGQERARWTRTVDTAGLAQER</sequence>
<keyword evidence="2" id="KW-1185">Reference proteome</keyword>
<dbReference type="AlphaFoldDB" id="A0A6S7CH37"/>
<dbReference type="EMBL" id="CADIKZ010000002">
    <property type="protein sequence ID" value="CAB3836997.1"/>
    <property type="molecule type" value="Genomic_DNA"/>
</dbReference>
<name>A0A6S7CH37_9BURK</name>
<reference evidence="1 2" key="1">
    <citation type="submission" date="2020-04" db="EMBL/GenBank/DDBJ databases">
        <authorList>
            <person name="De Canck E."/>
        </authorList>
    </citation>
    <scope>NUCLEOTIDE SEQUENCE [LARGE SCALE GENOMIC DNA]</scope>
    <source>
        <strain evidence="1 2">LMG 26788</strain>
    </source>
</reference>
<evidence type="ECO:0000313" key="2">
    <source>
        <dbReference type="Proteomes" id="UP000494203"/>
    </source>
</evidence>
<dbReference type="Gene3D" id="3.40.190.150">
    <property type="entry name" value="Bordetella uptake gene, domain 1"/>
    <property type="match status" value="1"/>
</dbReference>
<protein>
    <submittedName>
        <fullName evidence="1">Uncharacterized protein</fullName>
    </submittedName>
</protein>
<proteinExistence type="predicted"/>
<evidence type="ECO:0000313" key="1">
    <source>
        <dbReference type="EMBL" id="CAB3836997.1"/>
    </source>
</evidence>
<dbReference type="RefSeq" id="WP_244957788.1">
    <property type="nucleotide sequence ID" value="NZ_CADIKZ010000002.1"/>
</dbReference>
<dbReference type="InterPro" id="IPR042100">
    <property type="entry name" value="Bug_dom1"/>
</dbReference>
<organism evidence="1 2">
    <name type="scientific">Achromobacter pulmonis</name>
    <dbReference type="NCBI Taxonomy" id="1389932"/>
    <lineage>
        <taxon>Bacteria</taxon>
        <taxon>Pseudomonadati</taxon>
        <taxon>Pseudomonadota</taxon>
        <taxon>Betaproteobacteria</taxon>
        <taxon>Burkholderiales</taxon>
        <taxon>Alcaligenaceae</taxon>
        <taxon>Achromobacter</taxon>
    </lineage>
</organism>
<gene>
    <name evidence="1" type="ORF">LMG26788_01054</name>
</gene>
<accession>A0A6S7CH37</accession>
<dbReference type="Proteomes" id="UP000494203">
    <property type="component" value="Unassembled WGS sequence"/>
</dbReference>